<reference evidence="2" key="1">
    <citation type="submission" date="2022-05" db="EMBL/GenBank/DDBJ databases">
        <title>The Musa troglodytarum L. genome provides insights into the mechanism of non-climacteric behaviour and enrichment of carotenoids.</title>
        <authorList>
            <person name="Wang J."/>
        </authorList>
    </citation>
    <scope>NUCLEOTIDE SEQUENCE</scope>
    <source>
        <tissue evidence="2">Leaf</tissue>
    </source>
</reference>
<name>A0A9E7GXW3_9LILI</name>
<protein>
    <submittedName>
        <fullName evidence="2">Uncharacterized protein</fullName>
    </submittedName>
</protein>
<keyword evidence="3" id="KW-1185">Reference proteome</keyword>
<organism evidence="2 3">
    <name type="scientific">Musa troglodytarum</name>
    <name type="common">fe'i banana</name>
    <dbReference type="NCBI Taxonomy" id="320322"/>
    <lineage>
        <taxon>Eukaryota</taxon>
        <taxon>Viridiplantae</taxon>
        <taxon>Streptophyta</taxon>
        <taxon>Embryophyta</taxon>
        <taxon>Tracheophyta</taxon>
        <taxon>Spermatophyta</taxon>
        <taxon>Magnoliopsida</taxon>
        <taxon>Liliopsida</taxon>
        <taxon>Zingiberales</taxon>
        <taxon>Musaceae</taxon>
        <taxon>Musa</taxon>
    </lineage>
</organism>
<dbReference type="AlphaFoldDB" id="A0A9E7GXW3"/>
<sequence length="159" mass="17596">MDYGRKDRSVQCPSPTARRDPIPPSSHIEPSVVTSRRARGKANPEMILEAMAALNDKNGKWRPSTATCSLGRHEGQRQPAVHQERLLQARSNAQRKRGHGRQLKFKPVLRPGTVLPPSRPRGRPPKPKFAVAKFAAGISRPLSPLILLLLMPELVNDAV</sequence>
<feature type="compositionally biased region" description="Basic residues" evidence="1">
    <location>
        <begin position="93"/>
        <end position="104"/>
    </location>
</feature>
<feature type="region of interest" description="Disordered" evidence="1">
    <location>
        <begin position="1"/>
        <end position="41"/>
    </location>
</feature>
<evidence type="ECO:0000313" key="3">
    <source>
        <dbReference type="Proteomes" id="UP001055439"/>
    </source>
</evidence>
<dbReference type="Proteomes" id="UP001055439">
    <property type="component" value="Chromosome 7"/>
</dbReference>
<feature type="region of interest" description="Disordered" evidence="1">
    <location>
        <begin position="91"/>
        <end position="126"/>
    </location>
</feature>
<dbReference type="EMBL" id="CP097509">
    <property type="protein sequence ID" value="URE20282.1"/>
    <property type="molecule type" value="Genomic_DNA"/>
</dbReference>
<proteinExistence type="predicted"/>
<gene>
    <name evidence="2" type="ORF">MUK42_11553</name>
</gene>
<accession>A0A9E7GXW3</accession>
<evidence type="ECO:0000256" key="1">
    <source>
        <dbReference type="SAM" id="MobiDB-lite"/>
    </source>
</evidence>
<evidence type="ECO:0000313" key="2">
    <source>
        <dbReference type="EMBL" id="URE20282.1"/>
    </source>
</evidence>